<name>A0A931E4Q6_9BACT</name>
<dbReference type="PROSITE" id="PS51782">
    <property type="entry name" value="LYSM"/>
    <property type="match status" value="1"/>
</dbReference>
<comment type="caution">
    <text evidence="7">The sequence shown here is derived from an EMBL/GenBank/DDBJ whole genome shotgun (WGS) entry which is preliminary data.</text>
</comment>
<dbReference type="InterPro" id="IPR018392">
    <property type="entry name" value="LysM"/>
</dbReference>
<dbReference type="PANTHER" id="PTHR33308:SF9">
    <property type="entry name" value="PEPTIDOGLYCAN HYDROLASE FLGJ"/>
    <property type="match status" value="1"/>
</dbReference>
<protein>
    <recommendedName>
        <fullName evidence="4">Peptidoglycan hydrolase</fullName>
    </recommendedName>
</protein>
<evidence type="ECO:0000256" key="5">
    <source>
        <dbReference type="SAM" id="SignalP"/>
    </source>
</evidence>
<dbReference type="GO" id="GO:0004040">
    <property type="term" value="F:amidase activity"/>
    <property type="evidence" value="ECO:0007669"/>
    <property type="project" value="InterPro"/>
</dbReference>
<dbReference type="CDD" id="cd00118">
    <property type="entry name" value="LysM"/>
    <property type="match status" value="1"/>
</dbReference>
<organism evidence="7 8">
    <name type="scientific">Panacibacter microcysteis</name>
    <dbReference type="NCBI Taxonomy" id="2793269"/>
    <lineage>
        <taxon>Bacteria</taxon>
        <taxon>Pseudomonadati</taxon>
        <taxon>Bacteroidota</taxon>
        <taxon>Chitinophagia</taxon>
        <taxon>Chitinophagales</taxon>
        <taxon>Chitinophagaceae</taxon>
        <taxon>Panacibacter</taxon>
    </lineage>
</organism>
<dbReference type="Pfam" id="PF01832">
    <property type="entry name" value="Glucosaminidase"/>
    <property type="match status" value="1"/>
</dbReference>
<evidence type="ECO:0000256" key="1">
    <source>
        <dbReference type="ARBA" id="ARBA00022529"/>
    </source>
</evidence>
<keyword evidence="1" id="KW-0929">Antimicrobial</keyword>
<keyword evidence="3" id="KW-0378">Hydrolase</keyword>
<dbReference type="AlphaFoldDB" id="A0A931E4Q6"/>
<dbReference type="InterPro" id="IPR036779">
    <property type="entry name" value="LysM_dom_sf"/>
</dbReference>
<dbReference type="Gene3D" id="1.10.530.10">
    <property type="match status" value="1"/>
</dbReference>
<dbReference type="InterPro" id="IPR051056">
    <property type="entry name" value="Glycosyl_Hydrolase_73"/>
</dbReference>
<evidence type="ECO:0000256" key="2">
    <source>
        <dbReference type="ARBA" id="ARBA00022638"/>
    </source>
</evidence>
<dbReference type="Proteomes" id="UP000628448">
    <property type="component" value="Unassembled WGS sequence"/>
</dbReference>
<dbReference type="GO" id="GO:0031640">
    <property type="term" value="P:killing of cells of another organism"/>
    <property type="evidence" value="ECO:0007669"/>
    <property type="project" value="UniProtKB-KW"/>
</dbReference>
<dbReference type="GO" id="GO:0042742">
    <property type="term" value="P:defense response to bacterium"/>
    <property type="evidence" value="ECO:0007669"/>
    <property type="project" value="UniProtKB-KW"/>
</dbReference>
<keyword evidence="5" id="KW-0732">Signal</keyword>
<gene>
    <name evidence="7" type="ORF">I5907_07770</name>
</gene>
<feature type="signal peptide" evidence="5">
    <location>
        <begin position="1"/>
        <end position="22"/>
    </location>
</feature>
<evidence type="ECO:0000313" key="8">
    <source>
        <dbReference type="Proteomes" id="UP000628448"/>
    </source>
</evidence>
<dbReference type="RefSeq" id="WP_196990149.1">
    <property type="nucleotide sequence ID" value="NZ_JADWYR010000001.1"/>
</dbReference>
<reference evidence="7" key="1">
    <citation type="submission" date="2020-11" db="EMBL/GenBank/DDBJ databases">
        <title>Bacterial whole genome sequence for Panacibacter sp. DH6.</title>
        <authorList>
            <person name="Le V."/>
            <person name="Ko S."/>
            <person name="Ahn C.-Y."/>
            <person name="Oh H.-M."/>
        </authorList>
    </citation>
    <scope>NUCLEOTIDE SEQUENCE</scope>
    <source>
        <strain evidence="7">DH6</strain>
    </source>
</reference>
<proteinExistence type="predicted"/>
<dbReference type="Pfam" id="PF01476">
    <property type="entry name" value="LysM"/>
    <property type="match status" value="1"/>
</dbReference>
<accession>A0A931E4Q6</accession>
<keyword evidence="2" id="KW-0081">Bacteriolytic enzyme</keyword>
<evidence type="ECO:0000256" key="4">
    <source>
        <dbReference type="ARBA" id="ARBA00032108"/>
    </source>
</evidence>
<dbReference type="PANTHER" id="PTHR33308">
    <property type="entry name" value="PEPTIDOGLYCAN HYDROLASE FLGJ"/>
    <property type="match status" value="1"/>
</dbReference>
<keyword evidence="8" id="KW-1185">Reference proteome</keyword>
<evidence type="ECO:0000313" key="7">
    <source>
        <dbReference type="EMBL" id="MBG9376127.1"/>
    </source>
</evidence>
<dbReference type="EMBL" id="JADWYR010000001">
    <property type="protein sequence ID" value="MBG9376127.1"/>
    <property type="molecule type" value="Genomic_DNA"/>
</dbReference>
<sequence>MKRLLLVAVSFFTILFFANAQSADVIQQYIDQYKEIAINEEIRTGVPAAITLAQGIFESMAGKSDLAIASNNHFGIKCKENWTGGKVYHDDDARGECFRQYNSVEESFRDHSDFLKTRPHYAFLFDLDPTDYKAWAHGLKKAGYATNPSYAYALIKKIEENDLGQYTLIALQRGGNGQDVAMNRADLPVIMNAIKTSLPNVNQIQPGAAVPEEILEEYSGYDSYPAGLFTINKTKVIFASAGTSLFALAANNNISLEKLLNFNDMEGNVDIIKNDQLVYLDRKPKKSDKQDFHIVAPGETIEIIAQKEGVQLESLLEYNKMQKGLQPAPGEKVYLKPGKQAYYPKLLPRTATKTPQA</sequence>
<dbReference type="SMART" id="SM00047">
    <property type="entry name" value="LYZ2"/>
    <property type="match status" value="1"/>
</dbReference>
<feature type="domain" description="LysM" evidence="6">
    <location>
        <begin position="291"/>
        <end position="335"/>
    </location>
</feature>
<dbReference type="Gene3D" id="3.10.350.10">
    <property type="entry name" value="LysM domain"/>
    <property type="match status" value="1"/>
</dbReference>
<dbReference type="InterPro" id="IPR002901">
    <property type="entry name" value="MGlyc_endo_b_GlcNAc-like_dom"/>
</dbReference>
<evidence type="ECO:0000259" key="6">
    <source>
        <dbReference type="PROSITE" id="PS51782"/>
    </source>
</evidence>
<evidence type="ECO:0000256" key="3">
    <source>
        <dbReference type="ARBA" id="ARBA00022801"/>
    </source>
</evidence>
<feature type="chain" id="PRO_5037206765" description="Peptidoglycan hydrolase" evidence="5">
    <location>
        <begin position="23"/>
        <end position="357"/>
    </location>
</feature>